<dbReference type="InterPro" id="IPR011009">
    <property type="entry name" value="Kinase-like_dom_sf"/>
</dbReference>
<dbReference type="Pfam" id="PF00069">
    <property type="entry name" value="Pkinase"/>
    <property type="match status" value="1"/>
</dbReference>
<evidence type="ECO:0000256" key="1">
    <source>
        <dbReference type="SAM" id="MobiDB-lite"/>
    </source>
</evidence>
<dbReference type="InterPro" id="IPR058053">
    <property type="entry name" value="RamC_C"/>
</dbReference>
<feature type="domain" description="Protein kinase" evidence="2">
    <location>
        <begin position="231"/>
        <end position="505"/>
    </location>
</feature>
<dbReference type="SUPFAM" id="SSF56112">
    <property type="entry name" value="Protein kinase-like (PK-like)"/>
    <property type="match status" value="1"/>
</dbReference>
<feature type="region of interest" description="Disordered" evidence="1">
    <location>
        <begin position="861"/>
        <end position="908"/>
    </location>
</feature>
<dbReference type="InterPro" id="IPR053524">
    <property type="entry name" value="Aerial_hyphae_peptide-synth"/>
</dbReference>
<dbReference type="NCBIfam" id="NF038151">
    <property type="entry name" value="lanthi_synth_III"/>
    <property type="match status" value="1"/>
</dbReference>
<dbReference type="InterPro" id="IPR000719">
    <property type="entry name" value="Prot_kinase_dom"/>
</dbReference>
<protein>
    <submittedName>
        <fullName evidence="3">Class III lanthionine synthetase LanKC</fullName>
    </submittedName>
</protein>
<feature type="compositionally biased region" description="Basic and acidic residues" evidence="1">
    <location>
        <begin position="896"/>
        <end position="908"/>
    </location>
</feature>
<evidence type="ECO:0000259" key="2">
    <source>
        <dbReference type="PROSITE" id="PS50011"/>
    </source>
</evidence>
<dbReference type="SMART" id="SM00220">
    <property type="entry name" value="S_TKc"/>
    <property type="match status" value="1"/>
</dbReference>
<sequence length="908" mass="98558">MTMNSRPPAEAYCQADPVFYDTGSRNMADDTAFTQTDGPVPDGWQRRDREMWVVYEPAGHTMPGQGWKIHVSGLPDNSQRVIDITYAHCVRLGVPFKFLRARSVVAAHGLKYAPRSASGKLVTIYPRDESELRTVLEELAPALDGEPGPYILTDLRWGNGPLYVRYGGFVTRYCPDENGTPVHAVERPDGVLVPDRRRPVFEVPDWVELPDFLAPHLATRQTAGRDADFPYTVERALHFSNGGGVYEARHTDGRRVVLKEARPHAGLDGRGVDAVARLHRERRAMERLAGIPGIPALHGHHQVWEHHFLAVEHMPGDTLQAWLARNYPLTKADPDETALAAYADRALAVVDRIERLIDAVHARGFVFGDLHPANVLVDEDDRVALVDFELAVPAAEAERLGLGHPGFMAPGKSGFAIDRHALAALRLWVLFPLTHLSELDPGRPVRQTDEAEHAFRLRPGTLDAVRRELAPTEAALAKVPAALRAPAQADADWDAVRDSMARAVLLSATPERSDRLFPGDVRQFHTDGLNFAYGASGVLWALHTSGAGRHPDLERWLLDAAARPGDPRPGFYDGRHGIAHVLEEFGHREAALRILESCRGTLADTRDTSLFHGTSGIGLNLLDFHRRTGDGEYRADALELAARTAEAVRAGVAPGIVRGGDQGSRAGLLRGWSGPALFFLRLYEDTGDSAHLDLAVEALHRDLDLCMAAGDGSLQVDAGYRLLPYLEVGGAGIALVAAQVLAHRPDDRLAELLPALGRGAEPEFVIEPHLFAGRAGLLAALAVLRDRGAGGPGVGPAVERHLARLRWHALSYQGHVAFPGEQLRRLSMDLATGSAGILLALSAALDGRQGFLPFLAPGPARPAVPAPRHGAPQSSGRPSPDRSIRPVPVPAGRPRAQGEEALHHGDRS</sequence>
<dbReference type="InterPro" id="IPR057929">
    <property type="entry name" value="RamC_N"/>
</dbReference>
<dbReference type="Gene3D" id="1.50.10.20">
    <property type="match status" value="1"/>
</dbReference>
<gene>
    <name evidence="3" type="primary">lanKC</name>
    <name evidence="3" type="ORF">OG549_26560</name>
</gene>
<accession>A0AAU2V9E1</accession>
<evidence type="ECO:0000313" key="3">
    <source>
        <dbReference type="EMBL" id="WTW63915.1"/>
    </source>
</evidence>
<dbReference type="CDD" id="cd04791">
    <property type="entry name" value="LanC_SerThrkinase"/>
    <property type="match status" value="1"/>
</dbReference>
<dbReference type="SUPFAM" id="SSF158745">
    <property type="entry name" value="LanC-like"/>
    <property type="match status" value="1"/>
</dbReference>
<dbReference type="AlphaFoldDB" id="A0AAU2V9E1"/>
<dbReference type="Gene3D" id="1.50.10.10">
    <property type="match status" value="1"/>
</dbReference>
<dbReference type="Pfam" id="PF25816">
    <property type="entry name" value="RamC_N"/>
    <property type="match status" value="1"/>
</dbReference>
<dbReference type="GO" id="GO:0005524">
    <property type="term" value="F:ATP binding"/>
    <property type="evidence" value="ECO:0007669"/>
    <property type="project" value="InterPro"/>
</dbReference>
<dbReference type="PROSITE" id="PS50011">
    <property type="entry name" value="PROTEIN_KINASE_DOM"/>
    <property type="match status" value="1"/>
</dbReference>
<dbReference type="Gene3D" id="1.10.510.10">
    <property type="entry name" value="Transferase(Phosphotransferase) domain 1"/>
    <property type="match status" value="1"/>
</dbReference>
<dbReference type="InterPro" id="IPR007822">
    <property type="entry name" value="LANC-like"/>
</dbReference>
<dbReference type="InterPro" id="IPR012341">
    <property type="entry name" value="6hp_glycosidase-like_sf"/>
</dbReference>
<dbReference type="GO" id="GO:0005975">
    <property type="term" value="P:carbohydrate metabolic process"/>
    <property type="evidence" value="ECO:0007669"/>
    <property type="project" value="InterPro"/>
</dbReference>
<proteinExistence type="predicted"/>
<name>A0AAU2V9E1_9ACTN</name>
<dbReference type="GO" id="GO:0031179">
    <property type="term" value="P:peptide modification"/>
    <property type="evidence" value="ECO:0007669"/>
    <property type="project" value="InterPro"/>
</dbReference>
<dbReference type="GO" id="GO:0004672">
    <property type="term" value="F:protein kinase activity"/>
    <property type="evidence" value="ECO:0007669"/>
    <property type="project" value="InterPro"/>
</dbReference>
<organism evidence="3">
    <name type="scientific">Streptomyces sp. NBC_00003</name>
    <dbReference type="NCBI Taxonomy" id="2903608"/>
    <lineage>
        <taxon>Bacteria</taxon>
        <taxon>Bacillati</taxon>
        <taxon>Actinomycetota</taxon>
        <taxon>Actinomycetes</taxon>
        <taxon>Kitasatosporales</taxon>
        <taxon>Streptomycetaceae</taxon>
        <taxon>Streptomyces</taxon>
    </lineage>
</organism>
<reference evidence="3" key="1">
    <citation type="submission" date="2022-10" db="EMBL/GenBank/DDBJ databases">
        <title>The complete genomes of actinobacterial strains from the NBC collection.</title>
        <authorList>
            <person name="Joergensen T.S."/>
            <person name="Alvarez Arevalo M."/>
            <person name="Sterndorff E.B."/>
            <person name="Faurdal D."/>
            <person name="Vuksanovic O."/>
            <person name="Mourched A.-S."/>
            <person name="Charusanti P."/>
            <person name="Shaw S."/>
            <person name="Blin K."/>
            <person name="Weber T."/>
        </authorList>
    </citation>
    <scope>NUCLEOTIDE SEQUENCE</scope>
    <source>
        <strain evidence="3">NBC_00003</strain>
    </source>
</reference>
<dbReference type="SMART" id="SM01260">
    <property type="entry name" value="LANC_like"/>
    <property type="match status" value="1"/>
</dbReference>
<dbReference type="EMBL" id="CP108318">
    <property type="protein sequence ID" value="WTW63915.1"/>
    <property type="molecule type" value="Genomic_DNA"/>
</dbReference>